<evidence type="ECO:0000313" key="2">
    <source>
        <dbReference type="Proteomes" id="UP000196475"/>
    </source>
</evidence>
<reference evidence="2" key="1">
    <citation type="submission" date="2016-06" db="EMBL/GenBank/DDBJ databases">
        <authorList>
            <person name="Nascimento L."/>
            <person name="Pereira R.V."/>
            <person name="Martins L.F."/>
            <person name="Quaggio R.B."/>
            <person name="Silva A.M."/>
            <person name="Setubal J.C."/>
        </authorList>
    </citation>
    <scope>NUCLEOTIDE SEQUENCE [LARGE SCALE GENOMIC DNA]</scope>
</reference>
<accession>A0A1Y3PH04</accession>
<dbReference type="Proteomes" id="UP000196475">
    <property type="component" value="Unassembled WGS sequence"/>
</dbReference>
<proteinExistence type="predicted"/>
<organism evidence="1 2">
    <name type="scientific">Bacillus thermozeamaize</name>
    <dbReference type="NCBI Taxonomy" id="230954"/>
    <lineage>
        <taxon>Bacteria</taxon>
        <taxon>Bacillati</taxon>
        <taxon>Bacillota</taxon>
        <taxon>Bacilli</taxon>
        <taxon>Bacillales</taxon>
        <taxon>Bacillaceae</taxon>
        <taxon>Bacillus</taxon>
    </lineage>
</organism>
<protein>
    <submittedName>
        <fullName evidence="1">Uncharacterized protein</fullName>
    </submittedName>
</protein>
<evidence type="ECO:0000313" key="1">
    <source>
        <dbReference type="EMBL" id="OUM86613.1"/>
    </source>
</evidence>
<sequence length="133" mass="15193">MFGGFALVFFTDYYVVYQSQIKLERAVEQALDGAIIAATQETEHQRGIVRLDPAQATQATLQLLMENLKLDGNMENDFYTGSSLQVDVEYLGDKPRIVCRFDTHVRLKAGRVFGLDEWPVKVKKHTPYFAEFI</sequence>
<dbReference type="EMBL" id="LZRT01000087">
    <property type="protein sequence ID" value="OUM86613.1"/>
    <property type="molecule type" value="Genomic_DNA"/>
</dbReference>
<dbReference type="AlphaFoldDB" id="A0A1Y3PH04"/>
<gene>
    <name evidence="1" type="ORF">BAA01_11430</name>
</gene>
<comment type="caution">
    <text evidence="1">The sequence shown here is derived from an EMBL/GenBank/DDBJ whole genome shotgun (WGS) entry which is preliminary data.</text>
</comment>
<name>A0A1Y3PH04_9BACI</name>